<name>A0A8T0R0N4_PANVG</name>
<evidence type="ECO:0000313" key="2">
    <source>
        <dbReference type="EMBL" id="KAG2578553.1"/>
    </source>
</evidence>
<gene>
    <name evidence="2" type="ORF">PVAP13_6NG203400</name>
</gene>
<comment type="caution">
    <text evidence="2">The sequence shown here is derived from an EMBL/GenBank/DDBJ whole genome shotgun (WGS) entry which is preliminary data.</text>
</comment>
<feature type="compositionally biased region" description="Basic and acidic residues" evidence="1">
    <location>
        <begin position="42"/>
        <end position="59"/>
    </location>
</feature>
<dbReference type="AlphaFoldDB" id="A0A8T0R0N4"/>
<keyword evidence="3" id="KW-1185">Reference proteome</keyword>
<sequence>MEAADATHTTKMKEENEHKVIVDHTGEAKPVKEKKEKKPKKDKKDKSKEKENVSDMSDATKLRAKLTKLDAKIDDLKLKKQVIVARLLELEGTATTDAAAPLATSG</sequence>
<dbReference type="EMBL" id="CM029048">
    <property type="protein sequence ID" value="KAG2578553.1"/>
    <property type="molecule type" value="Genomic_DNA"/>
</dbReference>
<accession>A0A8T0R0N4</accession>
<evidence type="ECO:0000313" key="3">
    <source>
        <dbReference type="Proteomes" id="UP000823388"/>
    </source>
</evidence>
<proteinExistence type="predicted"/>
<reference evidence="2 3" key="1">
    <citation type="submission" date="2020-05" db="EMBL/GenBank/DDBJ databases">
        <title>WGS assembly of Panicum virgatum.</title>
        <authorList>
            <person name="Lovell J.T."/>
            <person name="Jenkins J."/>
            <person name="Shu S."/>
            <person name="Juenger T.E."/>
            <person name="Schmutz J."/>
        </authorList>
    </citation>
    <scope>NUCLEOTIDE SEQUENCE [LARGE SCALE GENOMIC DNA]</scope>
    <source>
        <strain evidence="3">cv. AP13</strain>
    </source>
</reference>
<evidence type="ECO:0000256" key="1">
    <source>
        <dbReference type="SAM" id="MobiDB-lite"/>
    </source>
</evidence>
<protein>
    <recommendedName>
        <fullName evidence="4">KED-like protein</fullName>
    </recommendedName>
</protein>
<feature type="region of interest" description="Disordered" evidence="1">
    <location>
        <begin position="1"/>
        <end position="59"/>
    </location>
</feature>
<organism evidence="2 3">
    <name type="scientific">Panicum virgatum</name>
    <name type="common">Blackwell switchgrass</name>
    <dbReference type="NCBI Taxonomy" id="38727"/>
    <lineage>
        <taxon>Eukaryota</taxon>
        <taxon>Viridiplantae</taxon>
        <taxon>Streptophyta</taxon>
        <taxon>Embryophyta</taxon>
        <taxon>Tracheophyta</taxon>
        <taxon>Spermatophyta</taxon>
        <taxon>Magnoliopsida</taxon>
        <taxon>Liliopsida</taxon>
        <taxon>Poales</taxon>
        <taxon>Poaceae</taxon>
        <taxon>PACMAD clade</taxon>
        <taxon>Panicoideae</taxon>
        <taxon>Panicodae</taxon>
        <taxon>Paniceae</taxon>
        <taxon>Panicinae</taxon>
        <taxon>Panicum</taxon>
        <taxon>Panicum sect. Hiantes</taxon>
    </lineage>
</organism>
<evidence type="ECO:0008006" key="4">
    <source>
        <dbReference type="Google" id="ProtNLM"/>
    </source>
</evidence>
<feature type="compositionally biased region" description="Basic and acidic residues" evidence="1">
    <location>
        <begin position="11"/>
        <end position="36"/>
    </location>
</feature>
<dbReference type="Proteomes" id="UP000823388">
    <property type="component" value="Chromosome 6N"/>
</dbReference>